<dbReference type="PANTHER" id="PTHR37766">
    <property type="entry name" value="OS01G0897100 PROTEIN"/>
    <property type="match status" value="1"/>
</dbReference>
<protein>
    <submittedName>
        <fullName evidence="2">Uncharacterized protein</fullName>
    </submittedName>
</protein>
<feature type="region of interest" description="Disordered" evidence="1">
    <location>
        <begin position="372"/>
        <end position="398"/>
    </location>
</feature>
<dbReference type="EMBL" id="OZ034821">
    <property type="protein sequence ID" value="CAL1407925.1"/>
    <property type="molecule type" value="Genomic_DNA"/>
</dbReference>
<name>A0AAV2GB32_9ROSI</name>
<keyword evidence="3" id="KW-1185">Reference proteome</keyword>
<dbReference type="AlphaFoldDB" id="A0AAV2GB32"/>
<dbReference type="Proteomes" id="UP001497516">
    <property type="component" value="Chromosome 8"/>
</dbReference>
<feature type="compositionally biased region" description="Basic residues" evidence="1">
    <location>
        <begin position="382"/>
        <end position="398"/>
    </location>
</feature>
<evidence type="ECO:0000313" key="2">
    <source>
        <dbReference type="EMBL" id="CAL1407925.1"/>
    </source>
</evidence>
<reference evidence="2 3" key="1">
    <citation type="submission" date="2024-04" db="EMBL/GenBank/DDBJ databases">
        <authorList>
            <person name="Fracassetti M."/>
        </authorList>
    </citation>
    <scope>NUCLEOTIDE SEQUENCE [LARGE SCALE GENOMIC DNA]</scope>
</reference>
<evidence type="ECO:0000256" key="1">
    <source>
        <dbReference type="SAM" id="MobiDB-lite"/>
    </source>
</evidence>
<sequence length="465" mass="53665">MVQLLLSNPNSNGDFDGDSELGERWVSLWNQLDSVLWSSMIASGRSEARLWLCNTIGGIESITPSQQRDIFVKLLRTKPTQLGIATQLLEMIFTKRARRAGGIISKRSHVLERFFEGNPMQISDWFSDFANGAGLEHKKGAKALFRFAFVNCDNCWEELEWRGKHGQSPDVVARKPHYLLDLDVSQTVENFIKHVPEFWSSTEFQESLKDGEILEIDQKFFLDFFVRLMFKDDSKDVWDLVNEFLMEEPFSSLCHHLLIVLEEKEFSYFLELLRRNLKPWSEEGGVASWLEILLSENGGSIDQVLLVNGVINHGRHLLRLVNDEDFEEQRLEIDDIITKMGRILSDANTLTLYNGICFRRTNKYVLINEDSESDLGSGESTKRKKHKKKKERRKKRRRNFDDDNDELLEHNSFNDLGVGLEAADVSSWLLSTEKYSASWTNVDLPENISNLCFSAWMKIASSYLT</sequence>
<proteinExistence type="predicted"/>
<organism evidence="2 3">
    <name type="scientific">Linum trigynum</name>
    <dbReference type="NCBI Taxonomy" id="586398"/>
    <lineage>
        <taxon>Eukaryota</taxon>
        <taxon>Viridiplantae</taxon>
        <taxon>Streptophyta</taxon>
        <taxon>Embryophyta</taxon>
        <taxon>Tracheophyta</taxon>
        <taxon>Spermatophyta</taxon>
        <taxon>Magnoliopsida</taxon>
        <taxon>eudicotyledons</taxon>
        <taxon>Gunneridae</taxon>
        <taxon>Pentapetalae</taxon>
        <taxon>rosids</taxon>
        <taxon>fabids</taxon>
        <taxon>Malpighiales</taxon>
        <taxon>Linaceae</taxon>
        <taxon>Linum</taxon>
    </lineage>
</organism>
<accession>A0AAV2GB32</accession>
<dbReference type="PANTHER" id="PTHR37766:SF1">
    <property type="entry name" value="OS01G0897100 PROTEIN"/>
    <property type="match status" value="1"/>
</dbReference>
<evidence type="ECO:0000313" key="3">
    <source>
        <dbReference type="Proteomes" id="UP001497516"/>
    </source>
</evidence>
<gene>
    <name evidence="2" type="ORF">LTRI10_LOCUS47559</name>
</gene>